<dbReference type="GeneID" id="18911983"/>
<dbReference type="RefSeq" id="XP_007402972.1">
    <property type="nucleotide sequence ID" value="XM_007402910.1"/>
</dbReference>
<protein>
    <recommendedName>
        <fullName evidence="2">DUF6533 domain-containing protein</fullName>
    </recommendedName>
</protein>
<keyword evidence="1" id="KW-1133">Transmembrane helix</keyword>
<sequence>MSAQSDQALVQAYLRQATGDYIGVAAACKYILYLPFHRSHNICPSGLVAYEFVITFGNEIEIVWKRPITARAVLLGSVRWCMLLAAVMNIAPETANAALFSALRVFAIWDRSYVWSLITFALSMVPFATNMHNAVMIKYDIGVNPLVGTICIEESKVSAQVNSMWVHSSCDTLGIIILQYRFMYTTRSSLIIADAIVLVLTWIKTFRHWRNARRLKMRASLTICLLRDGTMYFIALLALNISQLLTYNISDTVRPDMGT</sequence>
<dbReference type="AlphaFoldDB" id="K5WE81"/>
<keyword evidence="1" id="KW-0472">Membrane</keyword>
<evidence type="ECO:0000313" key="3">
    <source>
        <dbReference type="EMBL" id="EKM48477.1"/>
    </source>
</evidence>
<evidence type="ECO:0000259" key="2">
    <source>
        <dbReference type="Pfam" id="PF20151"/>
    </source>
</evidence>
<organism evidence="3 4">
    <name type="scientific">Phanerochaete carnosa (strain HHB-10118-sp)</name>
    <name type="common">White-rot fungus</name>
    <name type="synonym">Peniophora carnosa</name>
    <dbReference type="NCBI Taxonomy" id="650164"/>
    <lineage>
        <taxon>Eukaryota</taxon>
        <taxon>Fungi</taxon>
        <taxon>Dikarya</taxon>
        <taxon>Basidiomycota</taxon>
        <taxon>Agaricomycotina</taxon>
        <taxon>Agaricomycetes</taxon>
        <taxon>Polyporales</taxon>
        <taxon>Phanerochaetaceae</taxon>
        <taxon>Phanerochaete</taxon>
    </lineage>
</organism>
<keyword evidence="1" id="KW-0812">Transmembrane</keyword>
<evidence type="ECO:0000256" key="1">
    <source>
        <dbReference type="SAM" id="Phobius"/>
    </source>
</evidence>
<gene>
    <name evidence="3" type="ORF">PHACADRAFT_202765</name>
</gene>
<feature type="transmembrane region" description="Helical" evidence="1">
    <location>
        <begin position="112"/>
        <end position="129"/>
    </location>
</feature>
<dbReference type="OrthoDB" id="2804045at2759"/>
<feature type="transmembrane region" description="Helical" evidence="1">
    <location>
        <begin position="190"/>
        <end position="209"/>
    </location>
</feature>
<reference evidence="3 4" key="1">
    <citation type="journal article" date="2012" name="BMC Genomics">
        <title>Comparative genomics of the white-rot fungi, Phanerochaete carnosa and P. chrysosporium, to elucidate the genetic basis of the distinct wood types they colonize.</title>
        <authorList>
            <person name="Suzuki H."/>
            <person name="MacDonald J."/>
            <person name="Syed K."/>
            <person name="Salamov A."/>
            <person name="Hori C."/>
            <person name="Aerts A."/>
            <person name="Henrissat B."/>
            <person name="Wiebenga A."/>
            <person name="vanKuyk P.A."/>
            <person name="Barry K."/>
            <person name="Lindquist E."/>
            <person name="LaButti K."/>
            <person name="Lapidus A."/>
            <person name="Lucas S."/>
            <person name="Coutinho P."/>
            <person name="Gong Y."/>
            <person name="Samejima M."/>
            <person name="Mahadevan R."/>
            <person name="Abou-Zaid M."/>
            <person name="de Vries R.P."/>
            <person name="Igarashi K."/>
            <person name="Yadav J.S."/>
            <person name="Grigoriev I.V."/>
            <person name="Master E.R."/>
        </authorList>
    </citation>
    <scope>NUCLEOTIDE SEQUENCE [LARGE SCALE GENOMIC DNA]</scope>
    <source>
        <strain evidence="3 4">HHB-10118-sp</strain>
    </source>
</reference>
<keyword evidence="4" id="KW-1185">Reference proteome</keyword>
<dbReference type="Pfam" id="PF20151">
    <property type="entry name" value="DUF6533"/>
    <property type="match status" value="1"/>
</dbReference>
<proteinExistence type="predicted"/>
<dbReference type="KEGG" id="pco:PHACADRAFT_202765"/>
<dbReference type="InterPro" id="IPR045340">
    <property type="entry name" value="DUF6533"/>
</dbReference>
<dbReference type="EMBL" id="JH931014">
    <property type="protein sequence ID" value="EKM48477.1"/>
    <property type="molecule type" value="Genomic_DNA"/>
</dbReference>
<dbReference type="HOGENOM" id="CLU_053360_3_2_1"/>
<dbReference type="Proteomes" id="UP000008370">
    <property type="component" value="Unassembled WGS sequence"/>
</dbReference>
<evidence type="ECO:0000313" key="4">
    <source>
        <dbReference type="Proteomes" id="UP000008370"/>
    </source>
</evidence>
<feature type="domain" description="DUF6533" evidence="2">
    <location>
        <begin position="47"/>
        <end position="84"/>
    </location>
</feature>
<accession>K5WE81</accession>
<dbReference type="InParanoid" id="K5WE81"/>
<feature type="transmembrane region" description="Helical" evidence="1">
    <location>
        <begin position="230"/>
        <end position="249"/>
    </location>
</feature>
<name>K5WE81_PHACS</name>